<dbReference type="STRING" id="157072.A0A024TXB8"/>
<evidence type="ECO:0000313" key="1">
    <source>
        <dbReference type="EMBL" id="ETV97972.1"/>
    </source>
</evidence>
<sequence>MAGATDNLIRPSLVSFDVLKTKHVTMVCFDGLSRPATEVTDCVASVDFESDLPGQGFTTIFTTRDLGPKNFDIIVGKPWFHDFNPVIDWRSHAIISIERRSGLPTYERQLAPGAQEAYVIKVSEVQPLHEPPAEVKRHLDEFADVLPTELPDELPPSRAVDVEMTMKQDARPQNMPGVRMDKIEQYAVAAPWVSNMFGVPKHDDDGSTISRIQWLKGLYPAAVIRWVLDYRHINSQTEAPAIPLPNADDLFNRMAGCRIFTKMDLASCLPVGRVVGKRDGLPQTSDSNVRSQ</sequence>
<dbReference type="PANTHER" id="PTHR24559:SF451">
    <property type="entry name" value="REVERSE TRANSCRIPTASE"/>
    <property type="match status" value="1"/>
</dbReference>
<dbReference type="InterPro" id="IPR053134">
    <property type="entry name" value="RNA-dir_DNA_polymerase"/>
</dbReference>
<protein>
    <submittedName>
        <fullName evidence="1">Uncharacterized protein</fullName>
    </submittedName>
</protein>
<organism evidence="1">
    <name type="scientific">Aphanomyces invadans</name>
    <dbReference type="NCBI Taxonomy" id="157072"/>
    <lineage>
        <taxon>Eukaryota</taxon>
        <taxon>Sar</taxon>
        <taxon>Stramenopiles</taxon>
        <taxon>Oomycota</taxon>
        <taxon>Saprolegniomycetes</taxon>
        <taxon>Saprolegniales</taxon>
        <taxon>Verrucalvaceae</taxon>
        <taxon>Aphanomyces</taxon>
    </lineage>
</organism>
<dbReference type="InterPro" id="IPR043502">
    <property type="entry name" value="DNA/RNA_pol_sf"/>
</dbReference>
<dbReference type="EMBL" id="KI913971">
    <property type="protein sequence ID" value="ETV97972.1"/>
    <property type="molecule type" value="Genomic_DNA"/>
</dbReference>
<accession>A0A024TXB8</accession>
<proteinExistence type="predicted"/>
<dbReference type="Gene3D" id="3.30.70.270">
    <property type="match status" value="1"/>
</dbReference>
<dbReference type="AlphaFoldDB" id="A0A024TXB8"/>
<name>A0A024TXB8_9STRA</name>
<dbReference type="VEuPathDB" id="FungiDB:H310_09277"/>
<dbReference type="PANTHER" id="PTHR24559">
    <property type="entry name" value="TRANSPOSON TY3-I GAG-POL POLYPROTEIN"/>
    <property type="match status" value="1"/>
</dbReference>
<dbReference type="SUPFAM" id="SSF56672">
    <property type="entry name" value="DNA/RNA polymerases"/>
    <property type="match status" value="1"/>
</dbReference>
<dbReference type="OrthoDB" id="79811at2759"/>
<dbReference type="RefSeq" id="XP_008873533.1">
    <property type="nucleotide sequence ID" value="XM_008875311.1"/>
</dbReference>
<reference evidence="1" key="1">
    <citation type="submission" date="2013-12" db="EMBL/GenBank/DDBJ databases">
        <title>The Genome Sequence of Aphanomyces invadans NJM9701.</title>
        <authorList>
            <consortium name="The Broad Institute Genomics Platform"/>
            <person name="Russ C."/>
            <person name="Tyler B."/>
            <person name="van West P."/>
            <person name="Dieguez-Uribeondo J."/>
            <person name="Young S.K."/>
            <person name="Zeng Q."/>
            <person name="Gargeya S."/>
            <person name="Fitzgerald M."/>
            <person name="Abouelleil A."/>
            <person name="Alvarado L."/>
            <person name="Chapman S.B."/>
            <person name="Gainer-Dewar J."/>
            <person name="Goldberg J."/>
            <person name="Griggs A."/>
            <person name="Gujja S."/>
            <person name="Hansen M."/>
            <person name="Howarth C."/>
            <person name="Imamovic A."/>
            <person name="Ireland A."/>
            <person name="Larimer J."/>
            <person name="McCowan C."/>
            <person name="Murphy C."/>
            <person name="Pearson M."/>
            <person name="Poon T.W."/>
            <person name="Priest M."/>
            <person name="Roberts A."/>
            <person name="Saif S."/>
            <person name="Shea T."/>
            <person name="Sykes S."/>
            <person name="Wortman J."/>
            <person name="Nusbaum C."/>
            <person name="Birren B."/>
        </authorList>
    </citation>
    <scope>NUCLEOTIDE SEQUENCE [LARGE SCALE GENOMIC DNA]</scope>
    <source>
        <strain evidence="1">NJM9701</strain>
    </source>
</reference>
<dbReference type="Gene3D" id="3.10.10.10">
    <property type="entry name" value="HIV Type 1 Reverse Transcriptase, subunit A, domain 1"/>
    <property type="match status" value="1"/>
</dbReference>
<dbReference type="GeneID" id="20086327"/>
<dbReference type="InterPro" id="IPR043128">
    <property type="entry name" value="Rev_trsase/Diguanyl_cyclase"/>
</dbReference>
<gene>
    <name evidence="1" type="ORF">H310_09277</name>
</gene>